<dbReference type="InterPro" id="IPR036770">
    <property type="entry name" value="Ankyrin_rpt-contain_sf"/>
</dbReference>
<evidence type="ECO:0000256" key="4">
    <source>
        <dbReference type="ARBA" id="ARBA00022989"/>
    </source>
</evidence>
<dbReference type="SMART" id="SM00248">
    <property type="entry name" value="ANK"/>
    <property type="match status" value="4"/>
</dbReference>
<feature type="repeat" description="ANK" evidence="7">
    <location>
        <begin position="57"/>
        <end position="89"/>
    </location>
</feature>
<feature type="repeat" description="ANK" evidence="7">
    <location>
        <begin position="125"/>
        <end position="157"/>
    </location>
</feature>
<evidence type="ECO:0000256" key="8">
    <source>
        <dbReference type="RuleBase" id="RU079119"/>
    </source>
</evidence>
<evidence type="ECO:0000256" key="2">
    <source>
        <dbReference type="ARBA" id="ARBA00022692"/>
    </source>
</evidence>
<keyword evidence="8" id="KW-0012">Acyltransferase</keyword>
<dbReference type="InterPro" id="IPR001594">
    <property type="entry name" value="Palmitoyltrfase_DHHC"/>
</dbReference>
<feature type="transmembrane region" description="Helical" evidence="8">
    <location>
        <begin position="293"/>
        <end position="312"/>
    </location>
</feature>
<evidence type="ECO:0000256" key="9">
    <source>
        <dbReference type="SAM" id="MobiDB-lite"/>
    </source>
</evidence>
<dbReference type="Pfam" id="PF01529">
    <property type="entry name" value="DHHC"/>
    <property type="match status" value="1"/>
</dbReference>
<feature type="transmembrane region" description="Helical" evidence="8">
    <location>
        <begin position="263"/>
        <end position="281"/>
    </location>
</feature>
<feature type="domain" description="Palmitoyltransferase DHHC" evidence="10">
    <location>
        <begin position="352"/>
        <end position="466"/>
    </location>
</feature>
<evidence type="ECO:0000256" key="6">
    <source>
        <dbReference type="ARBA" id="ARBA00023136"/>
    </source>
</evidence>
<feature type="transmembrane region" description="Helical" evidence="8">
    <location>
        <begin position="429"/>
        <end position="458"/>
    </location>
</feature>
<dbReference type="Proteomes" id="UP001174909">
    <property type="component" value="Unassembled WGS sequence"/>
</dbReference>
<comment type="domain">
    <text evidence="8">The DHHC domain is required for palmitoyltransferase activity.</text>
</comment>
<feature type="region of interest" description="Disordered" evidence="9">
    <location>
        <begin position="1"/>
        <end position="23"/>
    </location>
</feature>
<dbReference type="GO" id="GO:0000139">
    <property type="term" value="C:Golgi membrane"/>
    <property type="evidence" value="ECO:0007669"/>
    <property type="project" value="TreeGrafter"/>
</dbReference>
<dbReference type="PROSITE" id="PS50216">
    <property type="entry name" value="DHHC"/>
    <property type="match status" value="1"/>
</dbReference>
<dbReference type="Pfam" id="PF00023">
    <property type="entry name" value="Ank"/>
    <property type="match status" value="1"/>
</dbReference>
<feature type="repeat" description="ANK" evidence="7">
    <location>
        <begin position="92"/>
        <end position="124"/>
    </location>
</feature>
<dbReference type="Pfam" id="PF12796">
    <property type="entry name" value="Ank_2"/>
    <property type="match status" value="1"/>
</dbReference>
<feature type="transmembrane region" description="Helical" evidence="8">
    <location>
        <begin position="396"/>
        <end position="417"/>
    </location>
</feature>
<dbReference type="AlphaFoldDB" id="A0AA35X4Q0"/>
<reference evidence="11" key="1">
    <citation type="submission" date="2023-03" db="EMBL/GenBank/DDBJ databases">
        <authorList>
            <person name="Steffen K."/>
            <person name="Cardenas P."/>
        </authorList>
    </citation>
    <scope>NUCLEOTIDE SEQUENCE</scope>
</reference>
<evidence type="ECO:0000256" key="1">
    <source>
        <dbReference type="ARBA" id="ARBA00004141"/>
    </source>
</evidence>
<dbReference type="PANTHER" id="PTHR24161:SF17">
    <property type="entry name" value="PALMITOYLTRANSFERASE"/>
    <property type="match status" value="1"/>
</dbReference>
<feature type="repeat" description="ANK" evidence="7">
    <location>
        <begin position="158"/>
        <end position="190"/>
    </location>
</feature>
<evidence type="ECO:0000256" key="7">
    <source>
        <dbReference type="PROSITE-ProRule" id="PRU00023"/>
    </source>
</evidence>
<dbReference type="Gene3D" id="1.25.40.20">
    <property type="entry name" value="Ankyrin repeat-containing domain"/>
    <property type="match status" value="2"/>
</dbReference>
<sequence length="512" mass="58523">MSYSDEEAAGSDVEEEETEEEKTLKEMVNACKYGNLAKVKELVGKEEEEFVEKRDEEGHTFVHWAALGGYNEVVNFLLEKGAPLNEHSDNDYGPRPIHWACVHGNITTVDLFVERGVPIDTTDLNGCSPLLIAAQYGQSLAISYLLQKGASKFHVDINGDSALHWASFKGQPEVVFILLNAGLNPRQKGFLRSTSIKGDIQCAEMLMEHGGSVEDKDSNSKTPRMLALGRRHKSLVKFMDTRDLSNIWDWKTVVFGPPGRSRAGVIFFLAAIICWAYPMYFIKAVPLTMETEVNAHIAFWVASVFMWVMFVWSKFSDPGYVKTNREAYEEALKLIGNPSAWGEYDNMNNPIYNLCHTCKAVRPVRAKHCRQCNRCVEVLDHHCPWIDNCIGRKNRVAFTVFLYVLGVNSMFCFYFSWRIVELEGADFAMYIGLSLFAVFSISGLIMIGFQLYTIIFNLTTNERANYRRYRHFRTSNGRYKNPFDRGFMKNCLEYWNVIEQVGVLRRRGNHIV</sequence>
<comment type="subcellular location">
    <subcellularLocation>
        <location evidence="1">Membrane</location>
        <topology evidence="1">Multi-pass membrane protein</topology>
    </subcellularLocation>
</comment>
<proteinExistence type="inferred from homology"/>
<evidence type="ECO:0000256" key="5">
    <source>
        <dbReference type="ARBA" id="ARBA00023043"/>
    </source>
</evidence>
<dbReference type="PANTHER" id="PTHR24161">
    <property type="entry name" value="ANK_REP_REGION DOMAIN-CONTAINING PROTEIN-RELATED"/>
    <property type="match status" value="1"/>
</dbReference>
<dbReference type="GO" id="GO:0019706">
    <property type="term" value="F:protein-cysteine S-palmitoyltransferase activity"/>
    <property type="evidence" value="ECO:0007669"/>
    <property type="project" value="UniProtKB-EC"/>
</dbReference>
<keyword evidence="3" id="KW-0677">Repeat</keyword>
<keyword evidence="6 8" id="KW-0472">Membrane</keyword>
<gene>
    <name evidence="11" type="ORF">GBAR_LOCUS21198</name>
</gene>
<accession>A0AA35X4Q0</accession>
<keyword evidence="5 7" id="KW-0040">ANK repeat</keyword>
<dbReference type="PROSITE" id="PS50088">
    <property type="entry name" value="ANK_REPEAT"/>
    <property type="match status" value="4"/>
</dbReference>
<comment type="similarity">
    <text evidence="8">Belongs to the DHHC palmitoyltransferase family.</text>
</comment>
<dbReference type="EC" id="2.3.1.225" evidence="8"/>
<dbReference type="PROSITE" id="PS50297">
    <property type="entry name" value="ANK_REP_REGION"/>
    <property type="match status" value="4"/>
</dbReference>
<keyword evidence="2 8" id="KW-0812">Transmembrane</keyword>
<keyword evidence="12" id="KW-1185">Reference proteome</keyword>
<protein>
    <recommendedName>
        <fullName evidence="8">Palmitoyltransferase</fullName>
        <ecNumber evidence="8">2.3.1.225</ecNumber>
    </recommendedName>
</protein>
<comment type="caution">
    <text evidence="11">The sequence shown here is derived from an EMBL/GenBank/DDBJ whole genome shotgun (WGS) entry which is preliminary data.</text>
</comment>
<evidence type="ECO:0000256" key="3">
    <source>
        <dbReference type="ARBA" id="ARBA00022737"/>
    </source>
</evidence>
<evidence type="ECO:0000313" key="12">
    <source>
        <dbReference type="Proteomes" id="UP001174909"/>
    </source>
</evidence>
<keyword evidence="4 8" id="KW-1133">Transmembrane helix</keyword>
<dbReference type="EMBL" id="CASHTH010002970">
    <property type="protein sequence ID" value="CAI8037990.1"/>
    <property type="molecule type" value="Genomic_DNA"/>
</dbReference>
<evidence type="ECO:0000259" key="10">
    <source>
        <dbReference type="Pfam" id="PF01529"/>
    </source>
</evidence>
<evidence type="ECO:0000313" key="11">
    <source>
        <dbReference type="EMBL" id="CAI8037990.1"/>
    </source>
</evidence>
<feature type="compositionally biased region" description="Acidic residues" evidence="9">
    <location>
        <begin position="1"/>
        <end position="20"/>
    </location>
</feature>
<comment type="catalytic activity">
    <reaction evidence="8">
        <text>L-cysteinyl-[protein] + hexadecanoyl-CoA = S-hexadecanoyl-L-cysteinyl-[protein] + CoA</text>
        <dbReference type="Rhea" id="RHEA:36683"/>
        <dbReference type="Rhea" id="RHEA-COMP:10131"/>
        <dbReference type="Rhea" id="RHEA-COMP:11032"/>
        <dbReference type="ChEBI" id="CHEBI:29950"/>
        <dbReference type="ChEBI" id="CHEBI:57287"/>
        <dbReference type="ChEBI" id="CHEBI:57379"/>
        <dbReference type="ChEBI" id="CHEBI:74151"/>
        <dbReference type="EC" id="2.3.1.225"/>
    </reaction>
</comment>
<name>A0AA35X4Q0_GEOBA</name>
<dbReference type="InterPro" id="IPR002110">
    <property type="entry name" value="Ankyrin_rpt"/>
</dbReference>
<organism evidence="11 12">
    <name type="scientific">Geodia barretti</name>
    <name type="common">Barrett's horny sponge</name>
    <dbReference type="NCBI Taxonomy" id="519541"/>
    <lineage>
        <taxon>Eukaryota</taxon>
        <taxon>Metazoa</taxon>
        <taxon>Porifera</taxon>
        <taxon>Demospongiae</taxon>
        <taxon>Heteroscleromorpha</taxon>
        <taxon>Tetractinellida</taxon>
        <taxon>Astrophorina</taxon>
        <taxon>Geodiidae</taxon>
        <taxon>Geodia</taxon>
    </lineage>
</organism>
<keyword evidence="8" id="KW-0808">Transferase</keyword>
<dbReference type="SUPFAM" id="SSF48403">
    <property type="entry name" value="Ankyrin repeat"/>
    <property type="match status" value="1"/>
</dbReference>